<comment type="caution">
    <text evidence="2">The sequence shown here is derived from an EMBL/GenBank/DDBJ whole genome shotgun (WGS) entry which is preliminary data.</text>
</comment>
<evidence type="ECO:0000313" key="3">
    <source>
        <dbReference type="Proteomes" id="UP000018721"/>
    </source>
</evidence>
<evidence type="ECO:0000256" key="1">
    <source>
        <dbReference type="SAM" id="MobiDB-lite"/>
    </source>
</evidence>
<feature type="region of interest" description="Disordered" evidence="1">
    <location>
        <begin position="1"/>
        <end position="72"/>
    </location>
</feature>
<dbReference type="InterPro" id="IPR021109">
    <property type="entry name" value="Peptidase_aspartic_dom_sf"/>
</dbReference>
<dbReference type="OrthoDB" id="127755at2759"/>
<dbReference type="AlphaFoldDB" id="V9FD05"/>
<protein>
    <submittedName>
        <fullName evidence="2">Uncharacterized protein</fullName>
    </submittedName>
</protein>
<proteinExistence type="predicted"/>
<sequence>MQRRQGEQQGKPKKTSERHHQGSQQPDRSGKKTARSKPKQCTYSNKKGHLDTECFRNPNSPSYKPRGDHAGHQSRNAFAVMQEQVTQMAAMMDAIKKRQDEEFSAMRFYRAEEMSVFAVESTPLPSPNAEVDTQAPLQARRPVPATTVRSEPVMKTEVLIGAHRFRALIDTGCSSSAIEETVVNKTKELLVLTRCEATYYQADKTVGITTHVATTQIALPVFSSTRVVVHDFRVVTTLLYPVNLGKDFLSRQGIILLFASKQLEWDGLTVPMATRLGERTTAALVALDDSCSVEIAVDGTLEDAMVATLLEGTALTEAEQHDMAKLLCDFPIVCSGVVGRITGKPYVLPLKEGAVPLGVDHFPFPKRAFLH</sequence>
<dbReference type="SUPFAM" id="SSF50630">
    <property type="entry name" value="Acid proteases"/>
    <property type="match status" value="1"/>
</dbReference>
<name>V9FD05_PHYNI</name>
<dbReference type="HOGENOM" id="CLU_746962_0_0_1"/>
<dbReference type="Proteomes" id="UP000018721">
    <property type="component" value="Unassembled WGS sequence"/>
</dbReference>
<dbReference type="Gene3D" id="2.40.70.10">
    <property type="entry name" value="Acid Proteases"/>
    <property type="match status" value="1"/>
</dbReference>
<keyword evidence="3" id="KW-1185">Reference proteome</keyword>
<reference evidence="2 3" key="1">
    <citation type="submission" date="2013-11" db="EMBL/GenBank/DDBJ databases">
        <title>The Genome Sequence of Phytophthora parasitica P1569.</title>
        <authorList>
            <consortium name="The Broad Institute Genomics Platform"/>
            <person name="Russ C."/>
            <person name="Tyler B."/>
            <person name="Panabieres F."/>
            <person name="Shan W."/>
            <person name="Tripathy S."/>
            <person name="Grunwald N."/>
            <person name="Machado M."/>
            <person name="Johnson C.S."/>
            <person name="Arredondo F."/>
            <person name="Hong C."/>
            <person name="Coffey M."/>
            <person name="Young S.K."/>
            <person name="Zeng Q."/>
            <person name="Gargeya S."/>
            <person name="Fitzgerald M."/>
            <person name="Abouelleil A."/>
            <person name="Alvarado L."/>
            <person name="Chapman S.B."/>
            <person name="Gainer-Dewar J."/>
            <person name="Goldberg J."/>
            <person name="Griggs A."/>
            <person name="Gujja S."/>
            <person name="Hansen M."/>
            <person name="Howarth C."/>
            <person name="Imamovic A."/>
            <person name="Ireland A."/>
            <person name="Larimer J."/>
            <person name="McCowan C."/>
            <person name="Murphy C."/>
            <person name="Pearson M."/>
            <person name="Poon T.W."/>
            <person name="Priest M."/>
            <person name="Roberts A."/>
            <person name="Saif S."/>
            <person name="Shea T."/>
            <person name="Sykes S."/>
            <person name="Wortman J."/>
            <person name="Nusbaum C."/>
            <person name="Birren B."/>
        </authorList>
    </citation>
    <scope>NUCLEOTIDE SEQUENCE [LARGE SCALE GENOMIC DNA]</scope>
    <source>
        <strain evidence="2 3">P1569</strain>
    </source>
</reference>
<dbReference type="EMBL" id="ANIZ01001329">
    <property type="protein sequence ID" value="ETI48287.1"/>
    <property type="molecule type" value="Genomic_DNA"/>
</dbReference>
<gene>
    <name evidence="2" type="ORF">F443_07673</name>
</gene>
<dbReference type="CDD" id="cd00303">
    <property type="entry name" value="retropepsin_like"/>
    <property type="match status" value="1"/>
</dbReference>
<organism evidence="2 3">
    <name type="scientific">Phytophthora nicotianae P1569</name>
    <dbReference type="NCBI Taxonomy" id="1317065"/>
    <lineage>
        <taxon>Eukaryota</taxon>
        <taxon>Sar</taxon>
        <taxon>Stramenopiles</taxon>
        <taxon>Oomycota</taxon>
        <taxon>Peronosporomycetes</taxon>
        <taxon>Peronosporales</taxon>
        <taxon>Peronosporaceae</taxon>
        <taxon>Phytophthora</taxon>
    </lineage>
</organism>
<accession>V9FD05</accession>
<dbReference type="eggNOG" id="KOG0017">
    <property type="taxonomic scope" value="Eukaryota"/>
</dbReference>
<evidence type="ECO:0000313" key="2">
    <source>
        <dbReference type="EMBL" id="ETI48287.1"/>
    </source>
</evidence>